<organism evidence="1 2">
    <name type="scientific">Stutzerimonas stutzeri</name>
    <name type="common">Pseudomonas stutzeri</name>
    <dbReference type="NCBI Taxonomy" id="316"/>
    <lineage>
        <taxon>Bacteria</taxon>
        <taxon>Pseudomonadati</taxon>
        <taxon>Pseudomonadota</taxon>
        <taxon>Gammaproteobacteria</taxon>
        <taxon>Pseudomonadales</taxon>
        <taxon>Pseudomonadaceae</taxon>
        <taxon>Stutzerimonas</taxon>
    </lineage>
</organism>
<name>A0A0D9AEN7_STUST</name>
<dbReference type="EMBL" id="JYHV01000038">
    <property type="protein sequence ID" value="KJH79162.1"/>
    <property type="molecule type" value="Genomic_DNA"/>
</dbReference>
<dbReference type="AlphaFoldDB" id="A0A0D9AEN7"/>
<dbReference type="Proteomes" id="UP000032487">
    <property type="component" value="Unassembled WGS sequence"/>
</dbReference>
<evidence type="ECO:0000313" key="2">
    <source>
        <dbReference type="Proteomes" id="UP000032487"/>
    </source>
</evidence>
<reference evidence="1 2" key="1">
    <citation type="submission" date="2015-02" db="EMBL/GenBank/DDBJ databases">
        <title>Draft genome sequence of Pseudomonas stutzeri NT0128 isolated from wheat (Triticum turgidum) rhizosphere.</title>
        <authorList>
            <person name="Tovi N."/>
            <person name="Frenk S."/>
            <person name="Hadar Y."/>
            <person name="Minz D."/>
        </authorList>
    </citation>
    <scope>NUCLEOTIDE SEQUENCE [LARGE SCALE GENOMIC DNA]</scope>
    <source>
        <strain evidence="1 2">NT0128</strain>
    </source>
</reference>
<proteinExistence type="predicted"/>
<accession>A0A0D9AEN7</accession>
<comment type="caution">
    <text evidence="1">The sequence shown here is derived from an EMBL/GenBank/DDBJ whole genome shotgun (WGS) entry which is preliminary data.</text>
</comment>
<evidence type="ECO:0000313" key="1">
    <source>
        <dbReference type="EMBL" id="KJH79162.1"/>
    </source>
</evidence>
<sequence length="75" mass="8168">MLIPFITAGVVLQERKNCRAAVDTVYAKKAIAIKCPLIFLALAVVQYVDKTGVWFSIAMLVDQSNTDPMSSYGTA</sequence>
<protein>
    <submittedName>
        <fullName evidence="1">Uncharacterized protein</fullName>
    </submittedName>
</protein>
<gene>
    <name evidence="1" type="ORF">UF78_22300</name>
</gene>